<dbReference type="EnsemblPlants" id="AVESA.00010b.r2.7AG1200590.1">
    <property type="protein sequence ID" value="AVESA.00010b.r2.7AG1200590.1.CDS.1"/>
    <property type="gene ID" value="AVESA.00010b.r2.7AG1200590"/>
</dbReference>
<evidence type="ECO:0000313" key="1">
    <source>
        <dbReference type="EnsemblPlants" id="AVESA.00010b.r2.7AG1200590.1.CDS.1"/>
    </source>
</evidence>
<reference evidence="1" key="1">
    <citation type="submission" date="2021-05" db="EMBL/GenBank/DDBJ databases">
        <authorList>
            <person name="Scholz U."/>
            <person name="Mascher M."/>
            <person name="Fiebig A."/>
        </authorList>
    </citation>
    <scope>NUCLEOTIDE SEQUENCE [LARGE SCALE GENOMIC DNA]</scope>
</reference>
<organism evidence="1 2">
    <name type="scientific">Avena sativa</name>
    <name type="common">Oat</name>
    <dbReference type="NCBI Taxonomy" id="4498"/>
    <lineage>
        <taxon>Eukaryota</taxon>
        <taxon>Viridiplantae</taxon>
        <taxon>Streptophyta</taxon>
        <taxon>Embryophyta</taxon>
        <taxon>Tracheophyta</taxon>
        <taxon>Spermatophyta</taxon>
        <taxon>Magnoliopsida</taxon>
        <taxon>Liliopsida</taxon>
        <taxon>Poales</taxon>
        <taxon>Poaceae</taxon>
        <taxon>BOP clade</taxon>
        <taxon>Pooideae</taxon>
        <taxon>Poodae</taxon>
        <taxon>Poeae</taxon>
        <taxon>Poeae Chloroplast Group 1 (Aveneae type)</taxon>
        <taxon>Aveninae</taxon>
        <taxon>Avena</taxon>
    </lineage>
</organism>
<proteinExistence type="predicted"/>
<dbReference type="Proteomes" id="UP001732700">
    <property type="component" value="Chromosome 7A"/>
</dbReference>
<reference evidence="1" key="2">
    <citation type="submission" date="2025-09" db="UniProtKB">
        <authorList>
            <consortium name="EnsemblPlants"/>
        </authorList>
    </citation>
    <scope>IDENTIFICATION</scope>
</reference>
<accession>A0ACD5ZNJ2</accession>
<sequence length="154" mass="16725">MASNNLFLLLSGAVALLSVLAAADGAEDYSRCRPGVAFPHNPLATCRAYVVSRACRRGPGLPMLAKERCCRELAAVPEHCRCEALRIFMEGVRAEGGHVVEGQLGDLRGCPKEVQRGFAATLVTAAECNLRTISGDTWCYWLLPDLIHPQVPKY</sequence>
<keyword evidence="2" id="KW-1185">Reference proteome</keyword>
<name>A0ACD5ZNJ2_AVESA</name>
<evidence type="ECO:0000313" key="2">
    <source>
        <dbReference type="Proteomes" id="UP001732700"/>
    </source>
</evidence>
<protein>
    <submittedName>
        <fullName evidence="1">Uncharacterized protein</fullName>
    </submittedName>
</protein>